<evidence type="ECO:0000313" key="1">
    <source>
        <dbReference type="EMBL" id="TGJ77450.1"/>
    </source>
</evidence>
<dbReference type="EMBL" id="SRMQ01000002">
    <property type="protein sequence ID" value="TGJ77450.1"/>
    <property type="molecule type" value="Genomic_DNA"/>
</dbReference>
<keyword evidence="2" id="KW-1185">Reference proteome</keyword>
<comment type="caution">
    <text evidence="1">The sequence shown here is derived from an EMBL/GenBank/DDBJ whole genome shotgun (WGS) entry which is preliminary data.</text>
</comment>
<proteinExistence type="predicted"/>
<accession>A0A4Z0YEV9</accession>
<reference evidence="1 2" key="1">
    <citation type="submission" date="2019-04" db="EMBL/GenBank/DDBJ databases">
        <authorList>
            <person name="Poehlein A."/>
            <person name="Bengelsdorf F.R."/>
            <person name="Duerre P."/>
            <person name="Daniel R."/>
        </authorList>
    </citation>
    <scope>NUCLEOTIDE SEQUENCE [LARGE SCALE GENOMIC DNA]</scope>
    <source>
        <strain evidence="1 2">BS-1</strain>
    </source>
</reference>
<organism evidence="1 2">
    <name type="scientific">Caproiciproducens galactitolivorans</name>
    <dbReference type="NCBI Taxonomy" id="642589"/>
    <lineage>
        <taxon>Bacteria</taxon>
        <taxon>Bacillati</taxon>
        <taxon>Bacillota</taxon>
        <taxon>Clostridia</taxon>
        <taxon>Eubacteriales</taxon>
        <taxon>Acutalibacteraceae</taxon>
        <taxon>Caproiciproducens</taxon>
    </lineage>
</organism>
<dbReference type="Proteomes" id="UP000297714">
    <property type="component" value="Unassembled WGS sequence"/>
</dbReference>
<name>A0A4Z0YEV9_9FIRM</name>
<sequence length="65" mass="7538">MPDFINTEIVKDSSIDSDKKFKCTVYLKRGCYAKWIALLILLAALREMMQSKKLLIFILDTLLLN</sequence>
<evidence type="ECO:0000313" key="2">
    <source>
        <dbReference type="Proteomes" id="UP000297714"/>
    </source>
</evidence>
<protein>
    <submittedName>
        <fullName evidence="1">Uncharacterized protein</fullName>
    </submittedName>
</protein>
<dbReference type="AlphaFoldDB" id="A0A4Z0YEV9"/>
<gene>
    <name evidence="1" type="ORF">CAGA_08200</name>
</gene>